<dbReference type="SUPFAM" id="SSF54277">
    <property type="entry name" value="CAD &amp; PB1 domains"/>
    <property type="match status" value="1"/>
</dbReference>
<proteinExistence type="predicted"/>
<gene>
    <name evidence="2" type="ORF">FOMPIDRAFT_1112856</name>
</gene>
<dbReference type="EMBL" id="KE504125">
    <property type="protein sequence ID" value="EPT04796.1"/>
    <property type="molecule type" value="Genomic_DNA"/>
</dbReference>
<name>S8FUF0_FOMSC</name>
<feature type="domain" description="PB1" evidence="1">
    <location>
        <begin position="14"/>
        <end position="70"/>
    </location>
</feature>
<dbReference type="OrthoDB" id="661148at2759"/>
<evidence type="ECO:0000313" key="3">
    <source>
        <dbReference type="Proteomes" id="UP000015241"/>
    </source>
</evidence>
<dbReference type="Gene3D" id="3.10.20.90">
    <property type="entry name" value="Phosphatidylinositol 3-kinase Catalytic Subunit, Chain A, domain 1"/>
    <property type="match status" value="1"/>
</dbReference>
<dbReference type="Pfam" id="PF00564">
    <property type="entry name" value="PB1"/>
    <property type="match status" value="1"/>
</dbReference>
<accession>S8FUF0</accession>
<dbReference type="STRING" id="743788.S8FUF0"/>
<evidence type="ECO:0000313" key="2">
    <source>
        <dbReference type="EMBL" id="EPT04796.1"/>
    </source>
</evidence>
<keyword evidence="3" id="KW-1185">Reference proteome</keyword>
<protein>
    <recommendedName>
        <fullName evidence="1">PB1 domain-containing protein</fullName>
    </recommendedName>
</protein>
<dbReference type="AlphaFoldDB" id="S8FUF0"/>
<dbReference type="InParanoid" id="S8FUF0"/>
<evidence type="ECO:0000259" key="1">
    <source>
        <dbReference type="Pfam" id="PF00564"/>
    </source>
</evidence>
<dbReference type="InterPro" id="IPR000270">
    <property type="entry name" value="PB1_dom"/>
</dbReference>
<feature type="non-terminal residue" evidence="2">
    <location>
        <position position="71"/>
    </location>
</feature>
<dbReference type="HOGENOM" id="CLU_202882_0_0_1"/>
<reference evidence="2 3" key="1">
    <citation type="journal article" date="2012" name="Science">
        <title>The Paleozoic origin of enzymatic lignin decomposition reconstructed from 31 fungal genomes.</title>
        <authorList>
            <person name="Floudas D."/>
            <person name="Binder M."/>
            <person name="Riley R."/>
            <person name="Barry K."/>
            <person name="Blanchette R.A."/>
            <person name="Henrissat B."/>
            <person name="Martinez A.T."/>
            <person name="Otillar R."/>
            <person name="Spatafora J.W."/>
            <person name="Yadav J.S."/>
            <person name="Aerts A."/>
            <person name="Benoit I."/>
            <person name="Boyd A."/>
            <person name="Carlson A."/>
            <person name="Copeland A."/>
            <person name="Coutinho P.M."/>
            <person name="de Vries R.P."/>
            <person name="Ferreira P."/>
            <person name="Findley K."/>
            <person name="Foster B."/>
            <person name="Gaskell J."/>
            <person name="Glotzer D."/>
            <person name="Gorecki P."/>
            <person name="Heitman J."/>
            <person name="Hesse C."/>
            <person name="Hori C."/>
            <person name="Igarashi K."/>
            <person name="Jurgens J.A."/>
            <person name="Kallen N."/>
            <person name="Kersten P."/>
            <person name="Kohler A."/>
            <person name="Kuees U."/>
            <person name="Kumar T.K.A."/>
            <person name="Kuo A."/>
            <person name="LaButti K."/>
            <person name="Larrondo L.F."/>
            <person name="Lindquist E."/>
            <person name="Ling A."/>
            <person name="Lombard V."/>
            <person name="Lucas S."/>
            <person name="Lundell T."/>
            <person name="Martin R."/>
            <person name="McLaughlin D.J."/>
            <person name="Morgenstern I."/>
            <person name="Morin E."/>
            <person name="Murat C."/>
            <person name="Nagy L.G."/>
            <person name="Nolan M."/>
            <person name="Ohm R.A."/>
            <person name="Patyshakuliyeva A."/>
            <person name="Rokas A."/>
            <person name="Ruiz-Duenas F.J."/>
            <person name="Sabat G."/>
            <person name="Salamov A."/>
            <person name="Samejima M."/>
            <person name="Schmutz J."/>
            <person name="Slot J.C."/>
            <person name="St John F."/>
            <person name="Stenlid J."/>
            <person name="Sun H."/>
            <person name="Sun S."/>
            <person name="Syed K."/>
            <person name="Tsang A."/>
            <person name="Wiebenga A."/>
            <person name="Young D."/>
            <person name="Pisabarro A."/>
            <person name="Eastwood D.C."/>
            <person name="Martin F."/>
            <person name="Cullen D."/>
            <person name="Grigoriev I.V."/>
            <person name="Hibbett D.S."/>
        </authorList>
    </citation>
    <scope>NUCLEOTIDE SEQUENCE</scope>
    <source>
        <strain evidence="3">FP-58527</strain>
    </source>
</reference>
<organism evidence="2 3">
    <name type="scientific">Fomitopsis schrenkii</name>
    <name type="common">Brown rot fungus</name>
    <dbReference type="NCBI Taxonomy" id="2126942"/>
    <lineage>
        <taxon>Eukaryota</taxon>
        <taxon>Fungi</taxon>
        <taxon>Dikarya</taxon>
        <taxon>Basidiomycota</taxon>
        <taxon>Agaricomycotina</taxon>
        <taxon>Agaricomycetes</taxon>
        <taxon>Polyporales</taxon>
        <taxon>Fomitopsis</taxon>
    </lineage>
</organism>
<sequence>MSTPHIHIKLTRLSSGLTRKVAFTTRPAWEELAARVETLYEIPSKHVVVSYIDSEGDEVTMNTETELQNFY</sequence>
<dbReference type="Proteomes" id="UP000015241">
    <property type="component" value="Unassembled WGS sequence"/>
</dbReference>